<proteinExistence type="predicted"/>
<dbReference type="InParanoid" id="A0A803XTI2"/>
<reference evidence="1 2" key="1">
    <citation type="journal article" date="2010" name="PLoS Biol.">
        <title>Multi-platform next-generation sequencing of the domestic turkey (Meleagris gallopavo): genome assembly and analysis.</title>
        <authorList>
            <person name="Dalloul R.A."/>
            <person name="Long J.A."/>
            <person name="Zimin A.V."/>
            <person name="Aslam L."/>
            <person name="Beal K."/>
            <person name="Blomberg L.A."/>
            <person name="Bouffard P."/>
            <person name="Burt D.W."/>
            <person name="Crasta O."/>
            <person name="Crooijmans R.P."/>
            <person name="Cooper K."/>
            <person name="Coulombe R.A."/>
            <person name="De S."/>
            <person name="Delany M.E."/>
            <person name="Dodgson J.B."/>
            <person name="Dong J.J."/>
            <person name="Evans C."/>
            <person name="Frederickson K.M."/>
            <person name="Flicek P."/>
            <person name="Florea L."/>
            <person name="Folkerts O."/>
            <person name="Groenen M.A."/>
            <person name="Harkins T.T."/>
            <person name="Herrero J."/>
            <person name="Hoffmann S."/>
            <person name="Megens H.J."/>
            <person name="Jiang A."/>
            <person name="de Jong P."/>
            <person name="Kaiser P."/>
            <person name="Kim H."/>
            <person name="Kim K.W."/>
            <person name="Kim S."/>
            <person name="Langenberger D."/>
            <person name="Lee M.K."/>
            <person name="Lee T."/>
            <person name="Mane S."/>
            <person name="Marcais G."/>
            <person name="Marz M."/>
            <person name="McElroy A.P."/>
            <person name="Modise T."/>
            <person name="Nefedov M."/>
            <person name="Notredame C."/>
            <person name="Paton I.R."/>
            <person name="Payne W.S."/>
            <person name="Pertea G."/>
            <person name="Prickett D."/>
            <person name="Puiu D."/>
            <person name="Qioa D."/>
            <person name="Raineri E."/>
            <person name="Ruffier M."/>
            <person name="Salzberg S.L."/>
            <person name="Schatz M.C."/>
            <person name="Scheuring C."/>
            <person name="Schmidt C.J."/>
            <person name="Schroeder S."/>
            <person name="Searle S.M."/>
            <person name="Smith E.J."/>
            <person name="Smith J."/>
            <person name="Sonstegard T.S."/>
            <person name="Stadler P.F."/>
            <person name="Tafer H."/>
            <person name="Tu Z.J."/>
            <person name="Van Tassell C.P."/>
            <person name="Vilella A.J."/>
            <person name="Williams K.P."/>
            <person name="Yorke J.A."/>
            <person name="Zhang L."/>
            <person name="Zhang H.B."/>
            <person name="Zhang X."/>
            <person name="Zhang Y."/>
            <person name="Reed K.M."/>
        </authorList>
    </citation>
    <scope>NUCLEOTIDE SEQUENCE [LARGE SCALE GENOMIC DNA]</scope>
</reference>
<protein>
    <submittedName>
        <fullName evidence="1">Uncharacterized protein</fullName>
    </submittedName>
</protein>
<dbReference type="Ensembl" id="ENSMGAT00000036990.1">
    <property type="protein sequence ID" value="ENSMGAP00000022828.1"/>
    <property type="gene ID" value="ENSMGAG00000020962.1"/>
</dbReference>
<sequence>MPTSLSATSVWLCTTSRDGPQQVEERQHCESISSVLRGRCWLCISSPCWHSSEGIWN</sequence>
<dbReference type="AlphaFoldDB" id="A0A803XTI2"/>
<evidence type="ECO:0000313" key="1">
    <source>
        <dbReference type="Ensembl" id="ENSMGAP00000022828.1"/>
    </source>
</evidence>
<organism evidence="1 2">
    <name type="scientific">Meleagris gallopavo</name>
    <name type="common">Wild turkey</name>
    <dbReference type="NCBI Taxonomy" id="9103"/>
    <lineage>
        <taxon>Eukaryota</taxon>
        <taxon>Metazoa</taxon>
        <taxon>Chordata</taxon>
        <taxon>Craniata</taxon>
        <taxon>Vertebrata</taxon>
        <taxon>Euteleostomi</taxon>
        <taxon>Archelosauria</taxon>
        <taxon>Archosauria</taxon>
        <taxon>Dinosauria</taxon>
        <taxon>Saurischia</taxon>
        <taxon>Theropoda</taxon>
        <taxon>Coelurosauria</taxon>
        <taxon>Aves</taxon>
        <taxon>Neognathae</taxon>
        <taxon>Galloanserae</taxon>
        <taxon>Galliformes</taxon>
        <taxon>Phasianidae</taxon>
        <taxon>Meleagridinae</taxon>
        <taxon>Meleagris</taxon>
    </lineage>
</organism>
<accession>A0A803XTI2</accession>
<evidence type="ECO:0000313" key="2">
    <source>
        <dbReference type="Proteomes" id="UP000001645"/>
    </source>
</evidence>
<reference evidence="1" key="3">
    <citation type="submission" date="2025-09" db="UniProtKB">
        <authorList>
            <consortium name="Ensembl"/>
        </authorList>
    </citation>
    <scope>IDENTIFICATION</scope>
</reference>
<reference evidence="1" key="2">
    <citation type="submission" date="2025-08" db="UniProtKB">
        <authorList>
            <consortium name="Ensembl"/>
        </authorList>
    </citation>
    <scope>IDENTIFICATION</scope>
</reference>
<keyword evidence="2" id="KW-1185">Reference proteome</keyword>
<name>A0A803XTI2_MELGA</name>
<dbReference type="Proteomes" id="UP000001645">
    <property type="component" value="Chromosome 10"/>
</dbReference>